<organism evidence="9 10">
    <name type="scientific">Schistosoma bovis</name>
    <name type="common">Blood fluke</name>
    <dbReference type="NCBI Taxonomy" id="6184"/>
    <lineage>
        <taxon>Eukaryota</taxon>
        <taxon>Metazoa</taxon>
        <taxon>Spiralia</taxon>
        <taxon>Lophotrochozoa</taxon>
        <taxon>Platyhelminthes</taxon>
        <taxon>Trematoda</taxon>
        <taxon>Digenea</taxon>
        <taxon>Strigeidida</taxon>
        <taxon>Schistosomatoidea</taxon>
        <taxon>Schistosomatidae</taxon>
        <taxon>Schistosoma</taxon>
    </lineage>
</organism>
<evidence type="ECO:0000256" key="3">
    <source>
        <dbReference type="ARBA" id="ARBA00023127"/>
    </source>
</evidence>
<dbReference type="SMART" id="SM00385">
    <property type="entry name" value="CYCLIN"/>
    <property type="match status" value="4"/>
</dbReference>
<evidence type="ECO:0000259" key="8">
    <source>
        <dbReference type="SMART" id="SM01332"/>
    </source>
</evidence>
<evidence type="ECO:0000256" key="1">
    <source>
        <dbReference type="ARBA" id="ARBA00022618"/>
    </source>
</evidence>
<keyword evidence="3 5" id="KW-0195">Cyclin</keyword>
<feature type="compositionally biased region" description="Polar residues" evidence="6">
    <location>
        <begin position="80"/>
        <end position="92"/>
    </location>
</feature>
<dbReference type="InterPro" id="IPR039361">
    <property type="entry name" value="Cyclin"/>
</dbReference>
<accession>A0A430QJ97</accession>
<dbReference type="EMBL" id="QMKO01001644">
    <property type="protein sequence ID" value="RTG87767.1"/>
    <property type="molecule type" value="Genomic_DNA"/>
</dbReference>
<feature type="domain" description="Cyclin-like" evidence="7">
    <location>
        <begin position="652"/>
        <end position="738"/>
    </location>
</feature>
<sequence>MLTRSRFGLYANENAAVGVKDNLVQKVKSTGVSTRSRAALGDIKNKATSILPKEAEKQKGLKDEKCLEPKKEKQLDMSIDGSTPDVTTQKQTDQLKEFRASRRLIRSECLASQLAEEFLEVDRNDYGDAASVYPYSERIFNYLQDRELLVQPLVADYMATNCEITPRMRYILINWLVQVHYSYKLQPETLYLCVGILDRYLLKNSKSLTKDGFQLIGVASLFIAAKFEEMYPPDISDFSSITNNTYSKSDIRNTEQIILQSTDFYLSIPTPLVFLRRLSKAVDADRTMHNLAKYFLELTIQEYDLAHLPGNLRSVIALCLSRALCLGTSELERAWCDKLSYLSGYKLDDIRDHLQILARAAYRQNSPSKYRVCFTLLIYNIRRQYLTSIANENAAVGVKDNLVQKVKSTGVSTRSRAALGDIKNKATSILPKEAEKQKGLKDEKCLEPKKEKQLDMSIDGSTPDVTTQKQTDQLKEFRASRRLIRSECLASQLAEEFLEVDRNDYGDAASVYPYSERIFNYLQDRELLVQPLVADYMATNCEITPRMRYILINWLVQVHYSYKLQPETLYLCVGILDRYLLKNSKSLTKDGFQLIGVASLFIAAKFEEMYPPDISDFSSITNNTYSKSDIRNTEQIILQSTDFYLSIPTPLVFLRRLSKAVDADRTMHNLAKYFLELTIQEYDLAHLPGNLRSVIALCLSRALCLGTSELERAWCDKLSYLSGYKLDDIRDHLQILARAAYRQNSPSKYRAIFNKYRVDDFYGRVASLPQLRSYLMETLADLKFDSDGEANPV</sequence>
<dbReference type="SUPFAM" id="SSF47954">
    <property type="entry name" value="Cyclin-like"/>
    <property type="match status" value="4"/>
</dbReference>
<protein>
    <submittedName>
        <fullName evidence="9">G2/mitotic-specific cyclin-B2</fullName>
    </submittedName>
</protein>
<dbReference type="Pfam" id="PF00134">
    <property type="entry name" value="Cyclin_N"/>
    <property type="match status" value="2"/>
</dbReference>
<feature type="domain" description="Cyclin C-terminal" evidence="8">
    <location>
        <begin position="648"/>
        <end position="771"/>
    </location>
</feature>
<dbReference type="PROSITE" id="PS00292">
    <property type="entry name" value="CYCLINS"/>
    <property type="match status" value="2"/>
</dbReference>
<dbReference type="Pfam" id="PF02984">
    <property type="entry name" value="Cyclin_C"/>
    <property type="match status" value="2"/>
</dbReference>
<evidence type="ECO:0000313" key="9">
    <source>
        <dbReference type="EMBL" id="RTG87767.1"/>
    </source>
</evidence>
<dbReference type="PANTHER" id="PTHR10177">
    <property type="entry name" value="CYCLINS"/>
    <property type="match status" value="1"/>
</dbReference>
<keyword evidence="1" id="KW-0132">Cell division</keyword>
<feature type="domain" description="Cyclin-like" evidence="7">
    <location>
        <begin position="174"/>
        <end position="260"/>
    </location>
</feature>
<feature type="domain" description="Cyclin C-terminal" evidence="8">
    <location>
        <begin position="269"/>
        <end position="400"/>
    </location>
</feature>
<dbReference type="InterPro" id="IPR048258">
    <property type="entry name" value="Cyclins_cyclin-box"/>
</dbReference>
<keyword evidence="2" id="KW-0498">Mitosis</keyword>
<evidence type="ECO:0000256" key="6">
    <source>
        <dbReference type="SAM" id="MobiDB-lite"/>
    </source>
</evidence>
<dbReference type="InterPro" id="IPR036915">
    <property type="entry name" value="Cyclin-like_sf"/>
</dbReference>
<evidence type="ECO:0000259" key="7">
    <source>
        <dbReference type="SMART" id="SM00385"/>
    </source>
</evidence>
<evidence type="ECO:0000256" key="4">
    <source>
        <dbReference type="ARBA" id="ARBA00023306"/>
    </source>
</evidence>
<comment type="similarity">
    <text evidence="5">Belongs to the cyclin family.</text>
</comment>
<feature type="domain" description="Cyclin-like" evidence="7">
    <location>
        <begin position="273"/>
        <end position="359"/>
    </location>
</feature>
<dbReference type="SMART" id="SM01332">
    <property type="entry name" value="Cyclin_C"/>
    <property type="match status" value="2"/>
</dbReference>
<dbReference type="InterPro" id="IPR004367">
    <property type="entry name" value="Cyclin_C-dom"/>
</dbReference>
<dbReference type="AlphaFoldDB" id="A0A430QJ97"/>
<reference evidence="9 10" key="1">
    <citation type="journal article" date="2019" name="PLoS Pathog.">
        <title>Genome sequence of the bovine parasite Schistosoma bovis Tanzania.</title>
        <authorList>
            <person name="Oey H."/>
            <person name="Zakrzewski M."/>
            <person name="Gobert G."/>
            <person name="Gravermann K."/>
            <person name="Stoye J."/>
            <person name="Jones M."/>
            <person name="Mcmanus D."/>
            <person name="Krause L."/>
        </authorList>
    </citation>
    <scope>NUCLEOTIDE SEQUENCE [LARGE SCALE GENOMIC DNA]</scope>
    <source>
        <strain evidence="9 10">TAN1997</strain>
    </source>
</reference>
<dbReference type="FunFam" id="1.10.472.10:FF:000001">
    <property type="entry name" value="G2/mitotic-specific cyclin"/>
    <property type="match status" value="2"/>
</dbReference>
<dbReference type="InterPro" id="IPR006671">
    <property type="entry name" value="Cyclin_N"/>
</dbReference>
<comment type="caution">
    <text evidence="9">The sequence shown here is derived from an EMBL/GenBank/DDBJ whole genome shotgun (WGS) entry which is preliminary data.</text>
</comment>
<gene>
    <name evidence="9" type="ORF">DC041_0010681</name>
</gene>
<evidence type="ECO:0000256" key="5">
    <source>
        <dbReference type="RuleBase" id="RU000383"/>
    </source>
</evidence>
<keyword evidence="10" id="KW-1185">Reference proteome</keyword>
<proteinExistence type="inferred from homology"/>
<evidence type="ECO:0000313" key="10">
    <source>
        <dbReference type="Proteomes" id="UP000290809"/>
    </source>
</evidence>
<dbReference type="Gene3D" id="1.10.472.10">
    <property type="entry name" value="Cyclin-like"/>
    <property type="match status" value="4"/>
</dbReference>
<evidence type="ECO:0000256" key="2">
    <source>
        <dbReference type="ARBA" id="ARBA00022776"/>
    </source>
</evidence>
<dbReference type="Proteomes" id="UP000290809">
    <property type="component" value="Unassembled WGS sequence"/>
</dbReference>
<keyword evidence="4" id="KW-0131">Cell cycle</keyword>
<feature type="domain" description="Cyclin-like" evidence="7">
    <location>
        <begin position="553"/>
        <end position="639"/>
    </location>
</feature>
<dbReference type="GO" id="GO:0051301">
    <property type="term" value="P:cell division"/>
    <property type="evidence" value="ECO:0007669"/>
    <property type="project" value="UniProtKB-KW"/>
</dbReference>
<dbReference type="InterPro" id="IPR013763">
    <property type="entry name" value="Cyclin-like_dom"/>
</dbReference>
<name>A0A430QJ97_SCHBO</name>
<dbReference type="STRING" id="6184.A0A430QJ97"/>
<feature type="region of interest" description="Disordered" evidence="6">
    <location>
        <begin position="72"/>
        <end position="93"/>
    </location>
</feature>